<dbReference type="GO" id="GO:0003700">
    <property type="term" value="F:DNA-binding transcription factor activity"/>
    <property type="evidence" value="ECO:0007669"/>
    <property type="project" value="InterPro"/>
</dbReference>
<evidence type="ECO:0000256" key="4">
    <source>
        <dbReference type="ARBA" id="ARBA00023163"/>
    </source>
</evidence>
<dbReference type="Gene3D" id="3.40.190.10">
    <property type="entry name" value="Periplasmic binding protein-like II"/>
    <property type="match status" value="2"/>
</dbReference>
<dbReference type="SUPFAM" id="SSF53850">
    <property type="entry name" value="Periplasmic binding protein-like II"/>
    <property type="match status" value="1"/>
</dbReference>
<dbReference type="FunFam" id="1.10.10.10:FF:000001">
    <property type="entry name" value="LysR family transcriptional regulator"/>
    <property type="match status" value="1"/>
</dbReference>
<evidence type="ECO:0000256" key="3">
    <source>
        <dbReference type="ARBA" id="ARBA00023125"/>
    </source>
</evidence>
<dbReference type="PANTHER" id="PTHR30419">
    <property type="entry name" value="HTH-TYPE TRANSCRIPTIONAL REGULATOR YBHD"/>
    <property type="match status" value="1"/>
</dbReference>
<evidence type="ECO:0000313" key="7">
    <source>
        <dbReference type="Proteomes" id="UP000515563"/>
    </source>
</evidence>
<sequence>MALPAVSPRQLEYLVAIAETGGITAAAARCHVSQSAVSLAVAELERALQVRLVLRGSRRGTRLTPAGAQVVTDARKVLGALSELAAGARSLGQDLDGGLTVGCYAPIAPFHLPAAIAGFRQAQPQVEIQFTEGTLPEVQRDLLDGRCELAFLYLQNLQPGIEYAVLHDRPPAVLLPPDHRLARRRSVALAELASEPLVLLDVAPSEHYFRAVFEAAGLEMRPAYRAGSVELARALVARGIGYSLAVQRPRVDLSYEGLPLVTRPLKDVVPTTPVVLGWAAGGRLTRRGEAFLKFCRKTF</sequence>
<proteinExistence type="inferred from homology"/>
<reference evidence="6 7" key="2">
    <citation type="journal article" date="2020" name="Microbiol. Resour. Announc.">
        <title>Antarctic desert soil bacteria exhibit high novel natural product potential, evaluated through long-read genome sequencing and comparative genomics.</title>
        <authorList>
            <person name="Benaud N."/>
            <person name="Edwards R.J."/>
            <person name="Amos T.G."/>
            <person name="D'Agostino P.M."/>
            <person name="Gutierrez-Chavez C."/>
            <person name="Montgomery K."/>
            <person name="Nicetic I."/>
            <person name="Ferrari B.C."/>
        </authorList>
    </citation>
    <scope>NUCLEOTIDE SEQUENCE [LARGE SCALE GENOMIC DNA]</scope>
    <source>
        <strain evidence="6 7">SPB151</strain>
    </source>
</reference>
<name>A0A7G6X656_9ACTN</name>
<protein>
    <submittedName>
        <fullName evidence="6">LysR family transcriptional regulator</fullName>
    </submittedName>
</protein>
<dbReference type="Pfam" id="PF00126">
    <property type="entry name" value="HTH_1"/>
    <property type="match status" value="1"/>
</dbReference>
<dbReference type="PRINTS" id="PR00039">
    <property type="entry name" value="HTHLYSR"/>
</dbReference>
<evidence type="ECO:0000256" key="2">
    <source>
        <dbReference type="ARBA" id="ARBA00023015"/>
    </source>
</evidence>
<keyword evidence="3" id="KW-0238">DNA-binding</keyword>
<dbReference type="InterPro" id="IPR036388">
    <property type="entry name" value="WH-like_DNA-bd_sf"/>
</dbReference>
<evidence type="ECO:0000259" key="5">
    <source>
        <dbReference type="PROSITE" id="PS50931"/>
    </source>
</evidence>
<dbReference type="EMBL" id="CP043661">
    <property type="protein sequence ID" value="QNE21721.1"/>
    <property type="molecule type" value="Genomic_DNA"/>
</dbReference>
<dbReference type="AlphaFoldDB" id="A0A7G6X656"/>
<dbReference type="KEGG" id="kqi:F1D05_32130"/>
<keyword evidence="7" id="KW-1185">Reference proteome</keyword>
<evidence type="ECO:0000256" key="1">
    <source>
        <dbReference type="ARBA" id="ARBA00009437"/>
    </source>
</evidence>
<reference evidence="7" key="1">
    <citation type="submission" date="2019-09" db="EMBL/GenBank/DDBJ databases">
        <title>Antimicrobial potential of Antarctic Bacteria.</title>
        <authorList>
            <person name="Benaud N."/>
            <person name="Edwards R.J."/>
            <person name="Ferrari B.C."/>
        </authorList>
    </citation>
    <scope>NUCLEOTIDE SEQUENCE [LARGE SCALE GENOMIC DNA]</scope>
    <source>
        <strain evidence="7">SPB151</strain>
    </source>
</reference>
<dbReference type="RefSeq" id="WP_185444128.1">
    <property type="nucleotide sequence ID" value="NZ_CP043661.1"/>
</dbReference>
<dbReference type="PROSITE" id="PS50931">
    <property type="entry name" value="HTH_LYSR"/>
    <property type="match status" value="1"/>
</dbReference>
<evidence type="ECO:0000313" key="6">
    <source>
        <dbReference type="EMBL" id="QNE21721.1"/>
    </source>
</evidence>
<dbReference type="GO" id="GO:0003677">
    <property type="term" value="F:DNA binding"/>
    <property type="evidence" value="ECO:0007669"/>
    <property type="project" value="UniProtKB-KW"/>
</dbReference>
<keyword evidence="2" id="KW-0805">Transcription regulation</keyword>
<comment type="similarity">
    <text evidence="1">Belongs to the LysR transcriptional regulatory family.</text>
</comment>
<gene>
    <name evidence="6" type="ORF">F1D05_32130</name>
</gene>
<dbReference type="GO" id="GO:0005829">
    <property type="term" value="C:cytosol"/>
    <property type="evidence" value="ECO:0007669"/>
    <property type="project" value="TreeGrafter"/>
</dbReference>
<keyword evidence="4" id="KW-0804">Transcription</keyword>
<organism evidence="6 7">
    <name type="scientific">Kribbella qitaiheensis</name>
    <dbReference type="NCBI Taxonomy" id="1544730"/>
    <lineage>
        <taxon>Bacteria</taxon>
        <taxon>Bacillati</taxon>
        <taxon>Actinomycetota</taxon>
        <taxon>Actinomycetes</taxon>
        <taxon>Propionibacteriales</taxon>
        <taxon>Kribbellaceae</taxon>
        <taxon>Kribbella</taxon>
    </lineage>
</organism>
<dbReference type="InterPro" id="IPR000847">
    <property type="entry name" value="LysR_HTH_N"/>
</dbReference>
<dbReference type="SUPFAM" id="SSF46785">
    <property type="entry name" value="Winged helix' DNA-binding domain"/>
    <property type="match status" value="1"/>
</dbReference>
<dbReference type="Proteomes" id="UP000515563">
    <property type="component" value="Chromosome"/>
</dbReference>
<feature type="domain" description="HTH lysR-type" evidence="5">
    <location>
        <begin position="6"/>
        <end position="64"/>
    </location>
</feature>
<accession>A0A7G6X656</accession>
<dbReference type="InterPro" id="IPR050950">
    <property type="entry name" value="HTH-type_LysR_regulators"/>
</dbReference>
<dbReference type="InterPro" id="IPR005119">
    <property type="entry name" value="LysR_subst-bd"/>
</dbReference>
<dbReference type="InterPro" id="IPR036390">
    <property type="entry name" value="WH_DNA-bd_sf"/>
</dbReference>
<dbReference type="Pfam" id="PF03466">
    <property type="entry name" value="LysR_substrate"/>
    <property type="match status" value="1"/>
</dbReference>
<dbReference type="Gene3D" id="1.10.10.10">
    <property type="entry name" value="Winged helix-like DNA-binding domain superfamily/Winged helix DNA-binding domain"/>
    <property type="match status" value="1"/>
</dbReference>